<name>A0A5C4JQJ5_9HYPH</name>
<dbReference type="InterPro" id="IPR036249">
    <property type="entry name" value="Thioredoxin-like_sf"/>
</dbReference>
<keyword evidence="3" id="KW-1185">Reference proteome</keyword>
<gene>
    <name evidence="2" type="primary">grxB</name>
    <name evidence="2" type="ORF">FF124_11920</name>
</gene>
<dbReference type="InterPro" id="IPR011901">
    <property type="entry name" value="Grx2"/>
</dbReference>
<dbReference type="NCBIfam" id="NF007702">
    <property type="entry name" value="PRK10387.1"/>
    <property type="match status" value="1"/>
</dbReference>
<dbReference type="EMBL" id="VCLB01000006">
    <property type="protein sequence ID" value="TNB47557.1"/>
    <property type="molecule type" value="Genomic_DNA"/>
</dbReference>
<comment type="caution">
    <text evidence="2">The sequence shown here is derived from an EMBL/GenBank/DDBJ whole genome shotgun (WGS) entry which is preliminary data.</text>
</comment>
<dbReference type="OrthoDB" id="5291571at2"/>
<reference evidence="2 3" key="1">
    <citation type="submission" date="2019-06" db="EMBL/GenBank/DDBJ databases">
        <title>Martelella lutilitoris sp. nov., isolated from a tidal mudflat.</title>
        <authorList>
            <person name="Kim Y.-J."/>
        </authorList>
    </citation>
    <scope>NUCLEOTIDE SEQUENCE [LARGE SCALE GENOMIC DNA]</scope>
    <source>
        <strain evidence="2 3">GH2-6</strain>
    </source>
</reference>
<dbReference type="GO" id="GO:0005829">
    <property type="term" value="C:cytosol"/>
    <property type="evidence" value="ECO:0007669"/>
    <property type="project" value="InterPro"/>
</dbReference>
<dbReference type="SUPFAM" id="SSF47616">
    <property type="entry name" value="GST C-terminal domain-like"/>
    <property type="match status" value="1"/>
</dbReference>
<dbReference type="CDD" id="cd03037">
    <property type="entry name" value="GST_N_GRX2"/>
    <property type="match status" value="1"/>
</dbReference>
<dbReference type="Gene3D" id="3.40.30.10">
    <property type="entry name" value="Glutaredoxin"/>
    <property type="match status" value="1"/>
</dbReference>
<dbReference type="InterPro" id="IPR036282">
    <property type="entry name" value="Glutathione-S-Trfase_C_sf"/>
</dbReference>
<proteinExistence type="predicted"/>
<evidence type="ECO:0000259" key="1">
    <source>
        <dbReference type="PROSITE" id="PS50404"/>
    </source>
</evidence>
<dbReference type="RefSeq" id="WP_138748718.1">
    <property type="nucleotide sequence ID" value="NZ_VCLB01000006.1"/>
</dbReference>
<dbReference type="Pfam" id="PF13417">
    <property type="entry name" value="GST_N_3"/>
    <property type="match status" value="1"/>
</dbReference>
<dbReference type="SUPFAM" id="SSF52833">
    <property type="entry name" value="Thioredoxin-like"/>
    <property type="match status" value="1"/>
</dbReference>
<dbReference type="InterPro" id="IPR007494">
    <property type="entry name" value="Glutaredoxin2_C"/>
</dbReference>
<dbReference type="Pfam" id="PF04399">
    <property type="entry name" value="Glutaredoxin2_C"/>
    <property type="match status" value="1"/>
</dbReference>
<sequence length="212" mass="23516">MKLYVYDHCPFCVRARMPFGLKNIPFELAFMANDDEETPIAMIGKKMAPILEDDDGHLAESLDIVHKVDGLSGERLFAGTPRKEITDWLKTWGSTVNALVIPRTPDPVFPEFRTASARAYFTEKKEATFGAFDGLLAETETHKAEILKGLGALSSFLPDAEASTIDDIMLFPTLRSLSILPDLAVPEPVEAYRTRMAERCGVPLVSELRKVA</sequence>
<evidence type="ECO:0000313" key="2">
    <source>
        <dbReference type="EMBL" id="TNB47557.1"/>
    </source>
</evidence>
<protein>
    <submittedName>
        <fullName evidence="2">Glutaredoxin 2</fullName>
    </submittedName>
</protein>
<dbReference type="Proteomes" id="UP000307874">
    <property type="component" value="Unassembled WGS sequence"/>
</dbReference>
<organism evidence="2 3">
    <name type="scientific">Martelella lutilitoris</name>
    <dbReference type="NCBI Taxonomy" id="2583532"/>
    <lineage>
        <taxon>Bacteria</taxon>
        <taxon>Pseudomonadati</taxon>
        <taxon>Pseudomonadota</taxon>
        <taxon>Alphaproteobacteria</taxon>
        <taxon>Hyphomicrobiales</taxon>
        <taxon>Aurantimonadaceae</taxon>
        <taxon>Martelella</taxon>
    </lineage>
</organism>
<dbReference type="AlphaFoldDB" id="A0A5C4JQJ5"/>
<dbReference type="InterPro" id="IPR004045">
    <property type="entry name" value="Glutathione_S-Trfase_N"/>
</dbReference>
<dbReference type="PROSITE" id="PS50404">
    <property type="entry name" value="GST_NTER"/>
    <property type="match status" value="1"/>
</dbReference>
<accession>A0A5C4JQJ5</accession>
<feature type="domain" description="GST N-terminal" evidence="1">
    <location>
        <begin position="1"/>
        <end position="76"/>
    </location>
</feature>
<evidence type="ECO:0000313" key="3">
    <source>
        <dbReference type="Proteomes" id="UP000307874"/>
    </source>
</evidence>
<dbReference type="Gene3D" id="1.20.1050.10">
    <property type="match status" value="1"/>
</dbReference>
<dbReference type="NCBIfam" id="TIGR02182">
    <property type="entry name" value="GRXB"/>
    <property type="match status" value="1"/>
</dbReference>